<organism evidence="2 3">
    <name type="scientific">Algoriphagus aquaeductus</name>
    <dbReference type="NCBI Taxonomy" id="475299"/>
    <lineage>
        <taxon>Bacteria</taxon>
        <taxon>Pseudomonadati</taxon>
        <taxon>Bacteroidota</taxon>
        <taxon>Cytophagia</taxon>
        <taxon>Cytophagales</taxon>
        <taxon>Cyclobacteriaceae</taxon>
        <taxon>Algoriphagus</taxon>
    </lineage>
</organism>
<protein>
    <submittedName>
        <fullName evidence="2">RHS repeat-associated protein</fullName>
    </submittedName>
</protein>
<dbReference type="NCBIfam" id="TIGR03696">
    <property type="entry name" value="Rhs_assc_core"/>
    <property type="match status" value="1"/>
</dbReference>
<dbReference type="InterPro" id="IPR022385">
    <property type="entry name" value="Rhs_assc_core"/>
</dbReference>
<reference evidence="2 3" key="1">
    <citation type="submission" date="2018-06" db="EMBL/GenBank/DDBJ databases">
        <title>Genomic Encyclopedia of Archaeal and Bacterial Type Strains, Phase II (KMG-II): from individual species to whole genera.</title>
        <authorList>
            <person name="Goeker M."/>
        </authorList>
    </citation>
    <scope>NUCLEOTIDE SEQUENCE [LARGE SCALE GENOMIC DNA]</scope>
    <source>
        <strain evidence="2 3">T4</strain>
    </source>
</reference>
<sequence>MYDYGARFYIPAIGRWFVHDPLAEKARRHSPYNYALNNPMRFIDPDGMEAYSVMGEVKQGEPEPEDSTEQSVVNGEETNPEEDDFLWSDGYGLHSGNNSTIGRDSFNGSYQIAGPNNYQEISNSFNKMKYDYMLAENVGVNAMFNMIGHYSVVKGKDGRYYFNSSAAGTTPAKSQGDVTFKGTASLMVDGKMASKSTFAYKDGINVKYPDGFSNLGGVKIQLPTSGTVVVNLQFSYHIRFGSAGNNHSTTMTIPVHIRSIGLPRK</sequence>
<feature type="region of interest" description="Disordered" evidence="1">
    <location>
        <begin position="56"/>
        <end position="89"/>
    </location>
</feature>
<gene>
    <name evidence="2" type="ORF">CLV31_12055</name>
</gene>
<dbReference type="Proteomes" id="UP000248917">
    <property type="component" value="Unassembled WGS sequence"/>
</dbReference>
<dbReference type="Gene3D" id="2.180.10.10">
    <property type="entry name" value="RHS repeat-associated core"/>
    <property type="match status" value="1"/>
</dbReference>
<evidence type="ECO:0000313" key="3">
    <source>
        <dbReference type="Proteomes" id="UP000248917"/>
    </source>
</evidence>
<evidence type="ECO:0000313" key="2">
    <source>
        <dbReference type="EMBL" id="PZV77587.1"/>
    </source>
</evidence>
<dbReference type="AlphaFoldDB" id="A0A326RJI1"/>
<proteinExistence type="predicted"/>
<accession>A0A326RJI1</accession>
<keyword evidence="3" id="KW-1185">Reference proteome</keyword>
<name>A0A326RJI1_9BACT</name>
<comment type="caution">
    <text evidence="2">The sequence shown here is derived from an EMBL/GenBank/DDBJ whole genome shotgun (WGS) entry which is preliminary data.</text>
</comment>
<dbReference type="EMBL" id="QKTX01000020">
    <property type="protein sequence ID" value="PZV77587.1"/>
    <property type="molecule type" value="Genomic_DNA"/>
</dbReference>
<evidence type="ECO:0000256" key="1">
    <source>
        <dbReference type="SAM" id="MobiDB-lite"/>
    </source>
</evidence>